<organism evidence="2 3">
    <name type="scientific">Adhaeribacter arboris</name>
    <dbReference type="NCBI Taxonomy" id="2072846"/>
    <lineage>
        <taxon>Bacteria</taxon>
        <taxon>Pseudomonadati</taxon>
        <taxon>Bacteroidota</taxon>
        <taxon>Cytophagia</taxon>
        <taxon>Cytophagales</taxon>
        <taxon>Hymenobacteraceae</taxon>
        <taxon>Adhaeribacter</taxon>
    </lineage>
</organism>
<keyword evidence="3" id="KW-1185">Reference proteome</keyword>
<name>A0A2T2YHW1_9BACT</name>
<gene>
    <name evidence="2" type="ORF">AHMF7605_17080</name>
</gene>
<dbReference type="InterPro" id="IPR036457">
    <property type="entry name" value="PPM-type-like_dom_sf"/>
</dbReference>
<protein>
    <recommendedName>
        <fullName evidence="1">PPM-type phosphatase domain-containing protein</fullName>
    </recommendedName>
</protein>
<dbReference type="RefSeq" id="WP_106931272.1">
    <property type="nucleotide sequence ID" value="NZ_PYFT01000001.1"/>
</dbReference>
<reference evidence="2 3" key="1">
    <citation type="submission" date="2018-03" db="EMBL/GenBank/DDBJ databases">
        <title>Adhaeribacter sp. HMF7605 Genome sequencing and assembly.</title>
        <authorList>
            <person name="Kang H."/>
            <person name="Kang J."/>
            <person name="Cha I."/>
            <person name="Kim H."/>
            <person name="Joh K."/>
        </authorList>
    </citation>
    <scope>NUCLEOTIDE SEQUENCE [LARGE SCALE GENOMIC DNA]</scope>
    <source>
        <strain evidence="2 3">HMF7605</strain>
    </source>
</reference>
<proteinExistence type="predicted"/>
<sequence>MSSVKQLVTQLFECNQITIPENRRPLFEKFLQDEQNVSIINTLIQNQNELMAKWKLQDRIAEIMQQPLRIANGTVGKPYQADFDLEKFNWQDITAFEWDGLERVGLTYDATTKQITGVPTQSGDIKLLFKFKLAEQPEDAAFNHKPVTIIINPDPRSLWKNLESDKNDPYWKEDNLTVFAPLNDRHILVSSKRGRSHANMGSFREDDFAFQDLANGWSIVVVADGAGSARLSRKGSAMACQGIVTYFQEPSSVESMAEFDELLQQHISSTGDDTQKKLNRLVYNNLGKAAFQVHKQLEAFAAAEGATLKDLSSTLIFTLFKKYEAGYAFLSFGVGDCPIAVLNKDVTEVTLMNWLDVGEFGGGTRFITMPEVFQNEKFATRFGFKLLEDFSYLMLMSDGIYDPKFVVEANLPNIQKWQEFLADLNGQNEEGIVVELKPENPEIENQFSRWMDFWSPGNHDDRTLAIVF</sequence>
<feature type="domain" description="PPM-type phosphatase" evidence="1">
    <location>
        <begin position="186"/>
        <end position="467"/>
    </location>
</feature>
<accession>A0A2T2YHW1</accession>
<dbReference type="InterPro" id="IPR001932">
    <property type="entry name" value="PPM-type_phosphatase-like_dom"/>
</dbReference>
<evidence type="ECO:0000313" key="3">
    <source>
        <dbReference type="Proteomes" id="UP000240357"/>
    </source>
</evidence>
<evidence type="ECO:0000259" key="1">
    <source>
        <dbReference type="SMART" id="SM00332"/>
    </source>
</evidence>
<evidence type="ECO:0000313" key="2">
    <source>
        <dbReference type="EMBL" id="PSR55094.1"/>
    </source>
</evidence>
<dbReference type="Pfam" id="PF13672">
    <property type="entry name" value="PP2C_2"/>
    <property type="match status" value="1"/>
</dbReference>
<dbReference type="AlphaFoldDB" id="A0A2T2YHW1"/>
<dbReference type="SUPFAM" id="SSF81606">
    <property type="entry name" value="PP2C-like"/>
    <property type="match status" value="1"/>
</dbReference>
<dbReference type="OrthoDB" id="963478at2"/>
<dbReference type="SMART" id="SM00332">
    <property type="entry name" value="PP2Cc"/>
    <property type="match status" value="1"/>
</dbReference>
<dbReference type="Proteomes" id="UP000240357">
    <property type="component" value="Unassembled WGS sequence"/>
</dbReference>
<dbReference type="Gene3D" id="3.60.40.10">
    <property type="entry name" value="PPM-type phosphatase domain"/>
    <property type="match status" value="1"/>
</dbReference>
<comment type="caution">
    <text evidence="2">The sequence shown here is derived from an EMBL/GenBank/DDBJ whole genome shotgun (WGS) entry which is preliminary data.</text>
</comment>
<dbReference type="EMBL" id="PYFT01000001">
    <property type="protein sequence ID" value="PSR55094.1"/>
    <property type="molecule type" value="Genomic_DNA"/>
</dbReference>